<evidence type="ECO:0000313" key="8">
    <source>
        <dbReference type="EMBL" id="EPS59416.1"/>
    </source>
</evidence>
<comment type="caution">
    <text evidence="8">The sequence shown here is derived from an EMBL/GenBank/DDBJ whole genome shotgun (WGS) entry which is preliminary data.</text>
</comment>
<feature type="compositionally biased region" description="Low complexity" evidence="5">
    <location>
        <begin position="462"/>
        <end position="477"/>
    </location>
</feature>
<dbReference type="PRINTS" id="PR00503">
    <property type="entry name" value="BROMODOMAIN"/>
</dbReference>
<dbReference type="InterPro" id="IPR036427">
    <property type="entry name" value="Bromodomain-like_sf"/>
</dbReference>
<keyword evidence="9" id="KW-1185">Reference proteome</keyword>
<evidence type="ECO:0000256" key="2">
    <source>
        <dbReference type="ARBA" id="ARBA00023117"/>
    </source>
</evidence>
<dbReference type="Pfam" id="PF17035">
    <property type="entry name" value="BET"/>
    <property type="match status" value="1"/>
</dbReference>
<dbReference type="PROSITE" id="PS51525">
    <property type="entry name" value="NET"/>
    <property type="match status" value="1"/>
</dbReference>
<dbReference type="InterPro" id="IPR038336">
    <property type="entry name" value="NET_sf"/>
</dbReference>
<dbReference type="SUPFAM" id="SSF47370">
    <property type="entry name" value="Bromodomain"/>
    <property type="match status" value="1"/>
</dbReference>
<feature type="non-terminal residue" evidence="8">
    <location>
        <position position="477"/>
    </location>
</feature>
<protein>
    <recommendedName>
        <fullName evidence="10">Bromo domain-containing protein</fullName>
    </recommendedName>
</protein>
<keyword evidence="3" id="KW-0804">Transcription</keyword>
<dbReference type="OrthoDB" id="21449at2759"/>
<evidence type="ECO:0000259" key="6">
    <source>
        <dbReference type="PROSITE" id="PS50014"/>
    </source>
</evidence>
<proteinExistence type="predicted"/>
<dbReference type="InterPro" id="IPR027353">
    <property type="entry name" value="NET_dom"/>
</dbReference>
<dbReference type="InterPro" id="IPR001487">
    <property type="entry name" value="Bromodomain"/>
</dbReference>
<dbReference type="Gene3D" id="1.20.920.10">
    <property type="entry name" value="Bromodomain-like"/>
    <property type="match status" value="1"/>
</dbReference>
<feature type="region of interest" description="Disordered" evidence="5">
    <location>
        <begin position="428"/>
        <end position="477"/>
    </location>
</feature>
<evidence type="ECO:0000313" key="9">
    <source>
        <dbReference type="Proteomes" id="UP000015453"/>
    </source>
</evidence>
<feature type="domain" description="Bromo" evidence="6">
    <location>
        <begin position="180"/>
        <end position="252"/>
    </location>
</feature>
<keyword evidence="1" id="KW-0805">Transcription regulation</keyword>
<dbReference type="PANTHER" id="PTHR45926">
    <property type="entry name" value="OSJNBA0053K19.4 PROTEIN"/>
    <property type="match status" value="1"/>
</dbReference>
<reference evidence="8 9" key="1">
    <citation type="journal article" date="2013" name="BMC Genomics">
        <title>The miniature genome of a carnivorous plant Genlisea aurea contains a low number of genes and short non-coding sequences.</title>
        <authorList>
            <person name="Leushkin E.V."/>
            <person name="Sutormin R.A."/>
            <person name="Nabieva E.R."/>
            <person name="Penin A.A."/>
            <person name="Kondrashov A.S."/>
            <person name="Logacheva M.D."/>
        </authorList>
    </citation>
    <scope>NUCLEOTIDE SEQUENCE [LARGE SCALE GENOMIC DNA]</scope>
</reference>
<dbReference type="Proteomes" id="UP000015453">
    <property type="component" value="Unassembled WGS sequence"/>
</dbReference>
<evidence type="ECO:0000256" key="3">
    <source>
        <dbReference type="ARBA" id="ARBA00023163"/>
    </source>
</evidence>
<name>S8C4U8_9LAMI</name>
<dbReference type="AlphaFoldDB" id="S8C4U8"/>
<evidence type="ECO:0008006" key="10">
    <source>
        <dbReference type="Google" id="ProtNLM"/>
    </source>
</evidence>
<dbReference type="SMART" id="SM00297">
    <property type="entry name" value="BROMO"/>
    <property type="match status" value="1"/>
</dbReference>
<dbReference type="Gene3D" id="1.20.1270.220">
    <property type="match status" value="1"/>
</dbReference>
<evidence type="ECO:0000256" key="1">
    <source>
        <dbReference type="ARBA" id="ARBA00023015"/>
    </source>
</evidence>
<dbReference type="PROSITE" id="PS50014">
    <property type="entry name" value="BROMODOMAIN_2"/>
    <property type="match status" value="1"/>
</dbReference>
<evidence type="ECO:0000259" key="7">
    <source>
        <dbReference type="PROSITE" id="PS51525"/>
    </source>
</evidence>
<keyword evidence="2 4" id="KW-0103">Bromodomain</keyword>
<sequence length="477" mass="53967">MGKSRKVSKMISNGFLPDYRHTIETVSESDCFGSSDRVDPEFITMQDSYVSSRQCHGYNSDVHNDPPMPVLRFPLHRMSLLEKKKLETRLRGELERVRRLQADISSYDTDSVMWPTDNMEGLHMRNISASVGMKKCPPGRNGFHSKLGARKNESVKHGFKRAANFDALMKECSAVLTGMMRQKKSQIFNSPVDVVKFNIPDYFDIIKHPMDFGTIRGKLLSKQYSNPLEFASDVRLTFNNAMTYNPKTNGVHILAQTMSKSFESRWKPIEKKILSMADESATSVPDVVMEPGNVYAPPPKKQKLCPETNVQRGEKQAVMSNEEKQRLSSELDSLLEELPDNIINFLKESSQNGNQVTEDEIEIDFDNLSDGILFTLRRLLDNYIMEKHKKNSKPELKVLLFFFKSDIKHSFPFSLLNRQFLSAQLDEPAEEEVDVVGNDPPPLSSSPPENDDKDENRGGGRSCSLRSSSSESGSSSS</sequence>
<evidence type="ECO:0000256" key="4">
    <source>
        <dbReference type="PROSITE-ProRule" id="PRU00035"/>
    </source>
</evidence>
<organism evidence="8 9">
    <name type="scientific">Genlisea aurea</name>
    <dbReference type="NCBI Taxonomy" id="192259"/>
    <lineage>
        <taxon>Eukaryota</taxon>
        <taxon>Viridiplantae</taxon>
        <taxon>Streptophyta</taxon>
        <taxon>Embryophyta</taxon>
        <taxon>Tracheophyta</taxon>
        <taxon>Spermatophyta</taxon>
        <taxon>Magnoliopsida</taxon>
        <taxon>eudicotyledons</taxon>
        <taxon>Gunneridae</taxon>
        <taxon>Pentapetalae</taxon>
        <taxon>asterids</taxon>
        <taxon>lamiids</taxon>
        <taxon>Lamiales</taxon>
        <taxon>Lentibulariaceae</taxon>
        <taxon>Genlisea</taxon>
    </lineage>
</organism>
<evidence type="ECO:0000256" key="5">
    <source>
        <dbReference type="SAM" id="MobiDB-lite"/>
    </source>
</evidence>
<dbReference type="EMBL" id="AUSU01008378">
    <property type="protein sequence ID" value="EPS59416.1"/>
    <property type="molecule type" value="Genomic_DNA"/>
</dbReference>
<dbReference type="Pfam" id="PF00439">
    <property type="entry name" value="Bromodomain"/>
    <property type="match status" value="1"/>
</dbReference>
<accession>S8C4U8</accession>
<feature type="domain" description="NET" evidence="7">
    <location>
        <begin position="309"/>
        <end position="391"/>
    </location>
</feature>
<gene>
    <name evidence="8" type="ORF">M569_15392</name>
</gene>